<name>A0ABP9XX89_9FUNG</name>
<reference evidence="12 13" key="1">
    <citation type="submission" date="2024-04" db="EMBL/GenBank/DDBJ databases">
        <title>genome sequences of Mucor flavus KT1a and Helicostylum pulchrum KT1b strains isolation_sourced from the surface of a dry-aged beef.</title>
        <authorList>
            <person name="Toyotome T."/>
            <person name="Hosono M."/>
            <person name="Torimaru M."/>
            <person name="Fukuda K."/>
            <person name="Mikami N."/>
        </authorList>
    </citation>
    <scope>NUCLEOTIDE SEQUENCE [LARGE SCALE GENOMIC DNA]</scope>
    <source>
        <strain evidence="12 13">KT1b</strain>
    </source>
</reference>
<dbReference type="PROSITE" id="PS50032">
    <property type="entry name" value="KA1"/>
    <property type="match status" value="1"/>
</dbReference>
<dbReference type="PANTHER" id="PTHR45849">
    <property type="entry name" value="FACT COMPLEX SUBUNIT SSRP1"/>
    <property type="match status" value="1"/>
</dbReference>
<dbReference type="Gene3D" id="2.30.29.150">
    <property type="match status" value="1"/>
</dbReference>
<evidence type="ECO:0000313" key="13">
    <source>
        <dbReference type="Proteomes" id="UP001476247"/>
    </source>
</evidence>
<organism evidence="12 13">
    <name type="scientific">Helicostylum pulchrum</name>
    <dbReference type="NCBI Taxonomy" id="562976"/>
    <lineage>
        <taxon>Eukaryota</taxon>
        <taxon>Fungi</taxon>
        <taxon>Fungi incertae sedis</taxon>
        <taxon>Mucoromycota</taxon>
        <taxon>Mucoromycotina</taxon>
        <taxon>Mucoromycetes</taxon>
        <taxon>Mucorales</taxon>
        <taxon>Mucorineae</taxon>
        <taxon>Mucoraceae</taxon>
        <taxon>Helicostylum</taxon>
    </lineage>
</organism>
<dbReference type="Pfam" id="PF17292">
    <property type="entry name" value="POB3_N"/>
    <property type="match status" value="1"/>
</dbReference>
<evidence type="ECO:0000256" key="10">
    <source>
        <dbReference type="SAM" id="MobiDB-lite"/>
    </source>
</evidence>
<dbReference type="SUPFAM" id="SSF50729">
    <property type="entry name" value="PH domain-like"/>
    <property type="match status" value="1"/>
</dbReference>
<keyword evidence="6 9" id="KW-0804">Transcription</keyword>
<dbReference type="InterPro" id="IPR001772">
    <property type="entry name" value="KA1_dom"/>
</dbReference>
<dbReference type="InterPro" id="IPR011993">
    <property type="entry name" value="PH-like_dom_sf"/>
</dbReference>
<comment type="caution">
    <text evidence="12">The sequence shown here is derived from an EMBL/GenBank/DDBJ whole genome shotgun (WGS) entry which is preliminary data.</text>
</comment>
<dbReference type="Gene3D" id="2.30.29.220">
    <property type="entry name" value="Structure-specific recognition protein (SSRP1)"/>
    <property type="match status" value="1"/>
</dbReference>
<dbReference type="InterPro" id="IPR024954">
    <property type="entry name" value="SSRP1_DD"/>
</dbReference>
<dbReference type="CDD" id="cd13231">
    <property type="entry name" value="PH2_SSRP1-like"/>
    <property type="match status" value="1"/>
</dbReference>
<feature type="region of interest" description="Disordered" evidence="10">
    <location>
        <begin position="486"/>
        <end position="549"/>
    </location>
</feature>
<dbReference type="PRINTS" id="PR00887">
    <property type="entry name" value="SSRCOGNITION"/>
</dbReference>
<keyword evidence="13" id="KW-1185">Reference proteome</keyword>
<dbReference type="PANTHER" id="PTHR45849:SF1">
    <property type="entry name" value="FACT COMPLEX SUBUNIT SSRP1"/>
    <property type="match status" value="1"/>
</dbReference>
<dbReference type="Gene3D" id="2.30.29.30">
    <property type="entry name" value="Pleckstrin-homology domain (PH domain)/Phosphotyrosine-binding domain (PTB)"/>
    <property type="match status" value="2"/>
</dbReference>
<comment type="subcellular location">
    <subcellularLocation>
        <location evidence="9">Nucleus</location>
    </subcellularLocation>
    <subcellularLocation>
        <location evidence="9">Chromosome</location>
    </subcellularLocation>
</comment>
<keyword evidence="3 9" id="KW-0235">DNA replication</keyword>
<evidence type="ECO:0000313" key="12">
    <source>
        <dbReference type="EMBL" id="GAA5799392.1"/>
    </source>
</evidence>
<dbReference type="Pfam" id="PF21103">
    <property type="entry name" value="PH1_SSRP1-like"/>
    <property type="match status" value="1"/>
</dbReference>
<dbReference type="InterPro" id="IPR050454">
    <property type="entry name" value="RTT106/SSRP1_HistChap/FACT"/>
</dbReference>
<dbReference type="InterPro" id="IPR035417">
    <property type="entry name" value="SSRP1/POB3_N"/>
</dbReference>
<evidence type="ECO:0000256" key="5">
    <source>
        <dbReference type="ARBA" id="ARBA00023015"/>
    </source>
</evidence>
<keyword evidence="2 9" id="KW-0158">Chromosome</keyword>
<sequence>MSDKKNIDFNSIYCGLQPDLGRFRLSQNGLGWKGGRDRTIIVGIDELKKMCWTRAARGFELRVLKKDNTVLKFDGFKSDDLDELKEAIKIFYKLPIEVKEVSVKGWNWGKADFQGSNLNFNVTNKTMFELPLAQAIATNKPGKNEVAINFVDPGQPAPDGINPKDIDELMDVTFYIPGTVAKETTNGEDNANVEDDEEEEVNADMVFYENVKSKLELSQMTTENIVQFQEALCLTPRGRYNIDMYQDFLRLRGKTYDYKILYKNIIKLFLLLKPDEVHVLFVIGLDPPLRQGQTKYPFLVFQFVREEEIDVQLNLEDSALDEKYENKLQKHYDAPTYEVVSNVFRALTNRKVTVPGSYRSHHGANALKCSMKANEGFLYPLEKSLLFIPKPPTFIPLNEIGVVTFSRVGQSGGSSRTFDMKFNMKGGNDIQFSSINREEYANIEDYLKQKKIKIKSEGNEDVVMTYTDLAGLDDDDDEDDDTFDIRKKRRTDISSSMGRTNVGPSGTGADDEDESPDEDFAPDSDSDVPEEFDSDAQGSSEGEDDAASV</sequence>
<evidence type="ECO:0000256" key="8">
    <source>
        <dbReference type="ARBA" id="ARBA00023242"/>
    </source>
</evidence>
<dbReference type="EMBL" id="BAABUJ010000012">
    <property type="protein sequence ID" value="GAA5799392.1"/>
    <property type="molecule type" value="Genomic_DNA"/>
</dbReference>
<dbReference type="SMART" id="SM01287">
    <property type="entry name" value="Rtt106"/>
    <property type="match status" value="1"/>
</dbReference>
<evidence type="ECO:0000259" key="11">
    <source>
        <dbReference type="PROSITE" id="PS50032"/>
    </source>
</evidence>
<dbReference type="Proteomes" id="UP001476247">
    <property type="component" value="Unassembled WGS sequence"/>
</dbReference>
<evidence type="ECO:0000256" key="1">
    <source>
        <dbReference type="ARBA" id="ARBA00010060"/>
    </source>
</evidence>
<evidence type="ECO:0000256" key="4">
    <source>
        <dbReference type="ARBA" id="ARBA00022763"/>
    </source>
</evidence>
<evidence type="ECO:0000256" key="6">
    <source>
        <dbReference type="ARBA" id="ARBA00023163"/>
    </source>
</evidence>
<feature type="compositionally biased region" description="Polar residues" evidence="10">
    <location>
        <begin position="493"/>
        <end position="504"/>
    </location>
</feature>
<feature type="compositionally biased region" description="Acidic residues" evidence="10">
    <location>
        <begin position="509"/>
        <end position="534"/>
    </location>
</feature>
<evidence type="ECO:0000256" key="3">
    <source>
        <dbReference type="ARBA" id="ARBA00022705"/>
    </source>
</evidence>
<dbReference type="Pfam" id="PF03531">
    <property type="entry name" value="SSrecog"/>
    <property type="match status" value="1"/>
</dbReference>
<evidence type="ECO:0000256" key="9">
    <source>
        <dbReference type="RuleBase" id="RU364013"/>
    </source>
</evidence>
<protein>
    <recommendedName>
        <fullName evidence="9">FACT complex subunit POB3</fullName>
    </recommendedName>
</protein>
<dbReference type="Pfam" id="PF08512">
    <property type="entry name" value="Rttp106-like_middle"/>
    <property type="match status" value="1"/>
</dbReference>
<feature type="domain" description="KA1" evidence="11">
    <location>
        <begin position="219"/>
        <end position="271"/>
    </location>
</feature>
<dbReference type="InterPro" id="IPR038167">
    <property type="entry name" value="SSRP1_sf"/>
</dbReference>
<keyword evidence="7 9" id="KW-0234">DNA repair</keyword>
<comment type="function">
    <text evidence="9">Component of the FACT complex, a general chromatin factor that acts to reorganize nucleosomes. The FACT complex is involved in multiple processes that require DNA as a template such as mRNA elongation, DNA replication and DNA repair. During transcription elongation the FACT complex acts as a histone chaperone that both destabilizes and restores nucleosomal structure. It facilitates the passage of RNA polymerase II and transcription by promoting the dissociation of one histone H2A-H2B dimer from the nucleosome, then subsequently promotes the reestablishment of the nucleosome following the passage of RNA polymerase II.</text>
</comment>
<accession>A0ABP9XX89</accession>
<keyword evidence="8 9" id="KW-0539">Nucleus</keyword>
<evidence type="ECO:0000256" key="7">
    <source>
        <dbReference type="ARBA" id="ARBA00023204"/>
    </source>
</evidence>
<gene>
    <name evidence="12" type="ORF">HPULCUR_004807</name>
</gene>
<proteinExistence type="inferred from homology"/>
<evidence type="ECO:0000256" key="2">
    <source>
        <dbReference type="ARBA" id="ARBA00022454"/>
    </source>
</evidence>
<comment type="similarity">
    <text evidence="1 9">Belongs to the SSRP1 family.</text>
</comment>
<keyword evidence="5 9" id="KW-0805">Transcription regulation</keyword>
<dbReference type="InterPro" id="IPR048993">
    <property type="entry name" value="SSRP1-like_PH1"/>
</dbReference>
<dbReference type="CDD" id="cd13230">
    <property type="entry name" value="PH1_SSRP1-like"/>
    <property type="match status" value="1"/>
</dbReference>
<dbReference type="InterPro" id="IPR000969">
    <property type="entry name" value="SSRP1/POB3"/>
</dbReference>
<dbReference type="InterPro" id="IPR013719">
    <property type="entry name" value="RTT106/SPT16-like_middle_dom"/>
</dbReference>
<keyword evidence="4 9" id="KW-0227">DNA damage</keyword>